<organism evidence="2 3">
    <name type="scientific">Corynebacterium incognita</name>
    <dbReference type="NCBI Taxonomy" id="2754725"/>
    <lineage>
        <taxon>Bacteria</taxon>
        <taxon>Bacillati</taxon>
        <taxon>Actinomycetota</taxon>
        <taxon>Actinomycetes</taxon>
        <taxon>Mycobacteriales</taxon>
        <taxon>Corynebacteriaceae</taxon>
        <taxon>Corynebacterium</taxon>
    </lineage>
</organism>
<dbReference type="EMBL" id="CP059404">
    <property type="protein sequence ID" value="QNE90555.1"/>
    <property type="molecule type" value="Genomic_DNA"/>
</dbReference>
<gene>
    <name evidence="2" type="ORF">H0194_06510</name>
</gene>
<evidence type="ECO:0000256" key="1">
    <source>
        <dbReference type="SAM" id="MobiDB-lite"/>
    </source>
</evidence>
<dbReference type="GO" id="GO:0003676">
    <property type="term" value="F:nucleic acid binding"/>
    <property type="evidence" value="ECO:0007669"/>
    <property type="project" value="InterPro"/>
</dbReference>
<dbReference type="InterPro" id="IPR036397">
    <property type="entry name" value="RNaseH_sf"/>
</dbReference>
<dbReference type="InterPro" id="IPR012337">
    <property type="entry name" value="RNaseH-like_sf"/>
</dbReference>
<feature type="compositionally biased region" description="Basic residues" evidence="1">
    <location>
        <begin position="411"/>
        <end position="426"/>
    </location>
</feature>
<proteinExistence type="predicted"/>
<feature type="compositionally biased region" description="Gly residues" evidence="1">
    <location>
        <begin position="430"/>
        <end position="441"/>
    </location>
</feature>
<feature type="compositionally biased region" description="Basic and acidic residues" evidence="1">
    <location>
        <begin position="331"/>
        <end position="356"/>
    </location>
</feature>
<dbReference type="SUPFAM" id="SSF53098">
    <property type="entry name" value="Ribonuclease H-like"/>
    <property type="match status" value="1"/>
</dbReference>
<dbReference type="Gene3D" id="3.30.420.10">
    <property type="entry name" value="Ribonuclease H-like superfamily/Ribonuclease H"/>
    <property type="match status" value="1"/>
</dbReference>
<dbReference type="KEGG" id="cik:H0194_06510"/>
<feature type="compositionally biased region" description="Basic residues" evidence="1">
    <location>
        <begin position="368"/>
        <end position="382"/>
    </location>
</feature>
<accession>A0A7G7CSI9</accession>
<keyword evidence="3" id="KW-1185">Reference proteome</keyword>
<name>A0A7G7CSI9_9CORY</name>
<evidence type="ECO:0000313" key="3">
    <source>
        <dbReference type="Proteomes" id="UP000515743"/>
    </source>
</evidence>
<sequence length="441" mass="48355">MAVTIQATGIHPASARIVTIDAVTFDDAGNTDQEFHAVINPDGDPGPFHQHGLNREEIAASPAFAKVLKPLDRLLDDRVLVLHNTSRYWGFIVSEARRAMTAAARANRARSRNKSRNRRRQKVGHVPRPVRIVDTLGTARRQALPLSDTRLAAVARHAGIAAPSPQATVERARRPEAEVSRAETLLLIELYRTLTARAETSEQVATATPDDLAADRFGLQRSHVRLEATRAERVHHNPGKLQPGGNLVRGMEVVIAPEITVHPDIIIEGIIREELNYSEKLTRETSVVVCNDLEAGHGKAMHAARKGIPLLTDEQFLAALDTIEDADPEADRLAAEKASRQEARAAQAKRDRERRSRGQGATNQGKSGNRKRSRRRGGRKRNPNSTGESAAPQAAQSSQPSQHQPDQNSKPKGRSRRRGGRRRRSNRSQGGQGGQGSQTQS</sequence>
<evidence type="ECO:0000313" key="2">
    <source>
        <dbReference type="EMBL" id="QNE90555.1"/>
    </source>
</evidence>
<protein>
    <submittedName>
        <fullName evidence="2">DNA polymerase III subunit epsilon</fullName>
    </submittedName>
</protein>
<dbReference type="Proteomes" id="UP000515743">
    <property type="component" value="Chromosome"/>
</dbReference>
<reference evidence="2 3" key="1">
    <citation type="submission" date="2020-07" db="EMBL/GenBank/DDBJ databases">
        <title>Complete genome and description of Corynebacterium incognita strain Marseille-Q3630 sp. nov.</title>
        <authorList>
            <person name="Boxberger M."/>
        </authorList>
    </citation>
    <scope>NUCLEOTIDE SEQUENCE [LARGE SCALE GENOMIC DNA]</scope>
    <source>
        <strain evidence="2 3">Marseille-Q3630</strain>
    </source>
</reference>
<feature type="region of interest" description="Disordered" evidence="1">
    <location>
        <begin position="331"/>
        <end position="441"/>
    </location>
</feature>
<dbReference type="AlphaFoldDB" id="A0A7G7CSI9"/>
<feature type="compositionally biased region" description="Low complexity" evidence="1">
    <location>
        <begin position="383"/>
        <end position="402"/>
    </location>
</feature>